<keyword evidence="1" id="KW-0805">Transcription regulation</keyword>
<evidence type="ECO:0000256" key="4">
    <source>
        <dbReference type="PROSITE-ProRule" id="PRU00335"/>
    </source>
</evidence>
<feature type="domain" description="HTH tetR-type" evidence="5">
    <location>
        <begin position="21"/>
        <end position="81"/>
    </location>
</feature>
<gene>
    <name evidence="6" type="ORF">SAMN04490357_5442</name>
</gene>
<dbReference type="SUPFAM" id="SSF48498">
    <property type="entry name" value="Tetracyclin repressor-like, C-terminal domain"/>
    <property type="match status" value="1"/>
</dbReference>
<proteinExistence type="predicted"/>
<dbReference type="EMBL" id="FNTD01000004">
    <property type="protein sequence ID" value="SED66508.1"/>
    <property type="molecule type" value="Genomic_DNA"/>
</dbReference>
<dbReference type="PANTHER" id="PTHR30055:SF234">
    <property type="entry name" value="HTH-TYPE TRANSCRIPTIONAL REGULATOR BETI"/>
    <property type="match status" value="1"/>
</dbReference>
<organism evidence="6 7">
    <name type="scientific">Streptomyces misionensis</name>
    <dbReference type="NCBI Taxonomy" id="67331"/>
    <lineage>
        <taxon>Bacteria</taxon>
        <taxon>Bacillati</taxon>
        <taxon>Actinomycetota</taxon>
        <taxon>Actinomycetes</taxon>
        <taxon>Kitasatosporales</taxon>
        <taxon>Streptomycetaceae</taxon>
        <taxon>Streptomyces</taxon>
    </lineage>
</organism>
<dbReference type="InterPro" id="IPR009057">
    <property type="entry name" value="Homeodomain-like_sf"/>
</dbReference>
<dbReference type="STRING" id="67331.SAMN04490357_5442"/>
<dbReference type="InterPro" id="IPR025996">
    <property type="entry name" value="MT1864/Rv1816-like_C"/>
</dbReference>
<feature type="DNA-binding region" description="H-T-H motif" evidence="4">
    <location>
        <begin position="44"/>
        <end position="63"/>
    </location>
</feature>
<dbReference type="Proteomes" id="UP000182375">
    <property type="component" value="Unassembled WGS sequence"/>
</dbReference>
<keyword evidence="2 4" id="KW-0238">DNA-binding</keyword>
<evidence type="ECO:0000256" key="1">
    <source>
        <dbReference type="ARBA" id="ARBA00023015"/>
    </source>
</evidence>
<name>A0A1H5CJA8_9ACTN</name>
<dbReference type="AlphaFoldDB" id="A0A1H5CJA8"/>
<dbReference type="InterPro" id="IPR050109">
    <property type="entry name" value="HTH-type_TetR-like_transc_reg"/>
</dbReference>
<evidence type="ECO:0000313" key="6">
    <source>
        <dbReference type="EMBL" id="SED66508.1"/>
    </source>
</evidence>
<reference evidence="6 7" key="1">
    <citation type="submission" date="2016-10" db="EMBL/GenBank/DDBJ databases">
        <authorList>
            <person name="de Groot N.N."/>
        </authorList>
    </citation>
    <scope>NUCLEOTIDE SEQUENCE [LARGE SCALE GENOMIC DNA]</scope>
    <source>
        <strain evidence="6 7">DSM 40306</strain>
    </source>
</reference>
<dbReference type="PANTHER" id="PTHR30055">
    <property type="entry name" value="HTH-TYPE TRANSCRIPTIONAL REGULATOR RUTR"/>
    <property type="match status" value="1"/>
</dbReference>
<evidence type="ECO:0000256" key="3">
    <source>
        <dbReference type="ARBA" id="ARBA00023163"/>
    </source>
</evidence>
<protein>
    <submittedName>
        <fullName evidence="6">DNA-binding transcriptional regulator, AcrR family</fullName>
    </submittedName>
</protein>
<accession>A0A1H5CJA8</accession>
<sequence length="204" mass="22336">MTSIARIIGMTIQTRRERERAERRRLIVTAARELAEAEGWDAVTTRRLAAEIEYSQPVLYSHFKGKGAIMAAVAVEGCAELAVEMRRAREAAPGTRAALAAVAQTYTSFARRRPALYDAMFTHLVDLPFATPEAPAALQEAFGQLLAVVTPVTAPDEEPGLVAETFWAALHGLATLMRSGRLPEPAHARRLRLLVDRFAKAGDE</sequence>
<dbReference type="PROSITE" id="PS50977">
    <property type="entry name" value="HTH_TETR_2"/>
    <property type="match status" value="1"/>
</dbReference>
<dbReference type="Pfam" id="PF00440">
    <property type="entry name" value="TetR_N"/>
    <property type="match status" value="1"/>
</dbReference>
<evidence type="ECO:0000259" key="5">
    <source>
        <dbReference type="PROSITE" id="PS50977"/>
    </source>
</evidence>
<dbReference type="InterPro" id="IPR001647">
    <property type="entry name" value="HTH_TetR"/>
</dbReference>
<evidence type="ECO:0000256" key="2">
    <source>
        <dbReference type="ARBA" id="ARBA00023125"/>
    </source>
</evidence>
<keyword evidence="3" id="KW-0804">Transcription</keyword>
<dbReference type="GO" id="GO:0003700">
    <property type="term" value="F:DNA-binding transcription factor activity"/>
    <property type="evidence" value="ECO:0007669"/>
    <property type="project" value="TreeGrafter"/>
</dbReference>
<evidence type="ECO:0000313" key="7">
    <source>
        <dbReference type="Proteomes" id="UP000182375"/>
    </source>
</evidence>
<dbReference type="GO" id="GO:0000976">
    <property type="term" value="F:transcription cis-regulatory region binding"/>
    <property type="evidence" value="ECO:0007669"/>
    <property type="project" value="TreeGrafter"/>
</dbReference>
<dbReference type="Gene3D" id="1.10.357.10">
    <property type="entry name" value="Tetracycline Repressor, domain 2"/>
    <property type="match status" value="1"/>
</dbReference>
<dbReference type="SUPFAM" id="SSF46689">
    <property type="entry name" value="Homeodomain-like"/>
    <property type="match status" value="1"/>
</dbReference>
<dbReference type="Pfam" id="PF13305">
    <property type="entry name" value="TetR_C_33"/>
    <property type="match status" value="1"/>
</dbReference>
<dbReference type="InterPro" id="IPR036271">
    <property type="entry name" value="Tet_transcr_reg_TetR-rel_C_sf"/>
</dbReference>